<feature type="domain" description="Tyr recombinase" evidence="4">
    <location>
        <begin position="227"/>
        <end position="416"/>
    </location>
</feature>
<evidence type="ECO:0000256" key="1">
    <source>
        <dbReference type="ARBA" id="ARBA00023125"/>
    </source>
</evidence>
<dbReference type="Pfam" id="PF00589">
    <property type="entry name" value="Phage_integrase"/>
    <property type="match status" value="1"/>
</dbReference>
<dbReference type="Gene3D" id="1.10.443.10">
    <property type="entry name" value="Intergrase catalytic core"/>
    <property type="match status" value="1"/>
</dbReference>
<evidence type="ECO:0000256" key="2">
    <source>
        <dbReference type="ARBA" id="ARBA00023172"/>
    </source>
</evidence>
<feature type="domain" description="Core-binding (CB)" evidence="5">
    <location>
        <begin position="108"/>
        <end position="203"/>
    </location>
</feature>
<feature type="compositionally biased region" description="Polar residues" evidence="3">
    <location>
        <begin position="490"/>
        <end position="500"/>
    </location>
</feature>
<gene>
    <name evidence="6" type="ORF">LCGC14_1701440</name>
</gene>
<dbReference type="InterPro" id="IPR002104">
    <property type="entry name" value="Integrase_catalytic"/>
</dbReference>
<reference evidence="6" key="1">
    <citation type="journal article" date="2015" name="Nature">
        <title>Complex archaea that bridge the gap between prokaryotes and eukaryotes.</title>
        <authorList>
            <person name="Spang A."/>
            <person name="Saw J.H."/>
            <person name="Jorgensen S.L."/>
            <person name="Zaremba-Niedzwiedzka K."/>
            <person name="Martijn J."/>
            <person name="Lind A.E."/>
            <person name="van Eijk R."/>
            <person name="Schleper C."/>
            <person name="Guy L."/>
            <person name="Ettema T.J."/>
        </authorList>
    </citation>
    <scope>NUCLEOTIDE SEQUENCE</scope>
</reference>
<dbReference type="PANTHER" id="PTHR30349">
    <property type="entry name" value="PHAGE INTEGRASE-RELATED"/>
    <property type="match status" value="1"/>
</dbReference>
<sequence length="500" mass="54896">MRQPRLFKKRTSKPIPPGVEIITYRGRRCARWSARGKTYTVPLNKKRTRIVYESENWWIRFEDAAGERQEVPGYVDKTSSEALMVELVRKAERGQAGIGDPLEADRKRPLADHIADFEMHLASKDNTPDHVALTVQRVRSVVDGIGASVIGDITAGRVSEHLAELRRNGLPAKEASKRKRKPLSISSSNHYYRAVRSFCRWLVQDRRVERNPIAGLSALKAGKDLKRRRRPLTDEELAALVQAARASDKTFRGLSGEDRAVLYLLAANSGLRVSELASLTPVSFDFDSVPPMVRVLGAYTKNSEQAELPLRADLAAMLRDWIGNSRSGKPLWPGTWAKKASAKMIRMDLEAAGVPYQDAAGRYADAHSLRHTFLSNLARAGVHPKTAQTLARHSTIGLTMNVYTHTVIGDLAAAVENLPPVALALEDAETQAATGTDDGQAPVRAQYARKADSRGRKEEGRGKPWQPSAASGVGTGGSPNLLPQAEMSKARQSLTGPVLE</sequence>
<accession>A0A0F9I5G5</accession>
<name>A0A0F9I5G5_9ZZZZ</name>
<dbReference type="CDD" id="cd00397">
    <property type="entry name" value="DNA_BRE_C"/>
    <property type="match status" value="1"/>
</dbReference>
<keyword evidence="2" id="KW-0233">DNA recombination</keyword>
<dbReference type="GO" id="GO:0015074">
    <property type="term" value="P:DNA integration"/>
    <property type="evidence" value="ECO:0007669"/>
    <property type="project" value="InterPro"/>
</dbReference>
<dbReference type="InterPro" id="IPR044068">
    <property type="entry name" value="CB"/>
</dbReference>
<dbReference type="InterPro" id="IPR050090">
    <property type="entry name" value="Tyrosine_recombinase_XerCD"/>
</dbReference>
<dbReference type="InterPro" id="IPR010998">
    <property type="entry name" value="Integrase_recombinase_N"/>
</dbReference>
<feature type="non-terminal residue" evidence="6">
    <location>
        <position position="500"/>
    </location>
</feature>
<evidence type="ECO:0000259" key="4">
    <source>
        <dbReference type="PROSITE" id="PS51898"/>
    </source>
</evidence>
<evidence type="ECO:0000259" key="5">
    <source>
        <dbReference type="PROSITE" id="PS51900"/>
    </source>
</evidence>
<feature type="compositionally biased region" description="Basic and acidic residues" evidence="3">
    <location>
        <begin position="449"/>
        <end position="462"/>
    </location>
</feature>
<dbReference type="AlphaFoldDB" id="A0A0F9I5G5"/>
<comment type="caution">
    <text evidence="6">The sequence shown here is derived from an EMBL/GenBank/DDBJ whole genome shotgun (WGS) entry which is preliminary data.</text>
</comment>
<evidence type="ECO:0000256" key="3">
    <source>
        <dbReference type="SAM" id="MobiDB-lite"/>
    </source>
</evidence>
<dbReference type="EMBL" id="LAZR01015039">
    <property type="protein sequence ID" value="KKM14904.1"/>
    <property type="molecule type" value="Genomic_DNA"/>
</dbReference>
<feature type="region of interest" description="Disordered" evidence="3">
    <location>
        <begin position="430"/>
        <end position="500"/>
    </location>
</feature>
<dbReference type="PROSITE" id="PS51900">
    <property type="entry name" value="CB"/>
    <property type="match status" value="1"/>
</dbReference>
<dbReference type="InterPro" id="IPR013762">
    <property type="entry name" value="Integrase-like_cat_sf"/>
</dbReference>
<protein>
    <recommendedName>
        <fullName evidence="7">Tyr recombinase domain-containing protein</fullName>
    </recommendedName>
</protein>
<dbReference type="SUPFAM" id="SSF56349">
    <property type="entry name" value="DNA breaking-rejoining enzymes"/>
    <property type="match status" value="1"/>
</dbReference>
<dbReference type="GO" id="GO:0006310">
    <property type="term" value="P:DNA recombination"/>
    <property type="evidence" value="ECO:0007669"/>
    <property type="project" value="UniProtKB-KW"/>
</dbReference>
<dbReference type="Gene3D" id="1.10.150.130">
    <property type="match status" value="1"/>
</dbReference>
<dbReference type="PROSITE" id="PS51898">
    <property type="entry name" value="TYR_RECOMBINASE"/>
    <property type="match status" value="1"/>
</dbReference>
<evidence type="ECO:0008006" key="7">
    <source>
        <dbReference type="Google" id="ProtNLM"/>
    </source>
</evidence>
<dbReference type="GO" id="GO:0003677">
    <property type="term" value="F:DNA binding"/>
    <property type="evidence" value="ECO:0007669"/>
    <property type="project" value="UniProtKB-KW"/>
</dbReference>
<dbReference type="PANTHER" id="PTHR30349:SF90">
    <property type="entry name" value="TYROSINE RECOMBINASE XERD"/>
    <property type="match status" value="1"/>
</dbReference>
<organism evidence="6">
    <name type="scientific">marine sediment metagenome</name>
    <dbReference type="NCBI Taxonomy" id="412755"/>
    <lineage>
        <taxon>unclassified sequences</taxon>
        <taxon>metagenomes</taxon>
        <taxon>ecological metagenomes</taxon>
    </lineage>
</organism>
<keyword evidence="1" id="KW-0238">DNA-binding</keyword>
<evidence type="ECO:0000313" key="6">
    <source>
        <dbReference type="EMBL" id="KKM14904.1"/>
    </source>
</evidence>
<proteinExistence type="predicted"/>
<dbReference type="InterPro" id="IPR011010">
    <property type="entry name" value="DNA_brk_join_enz"/>
</dbReference>